<dbReference type="GO" id="GO:0098552">
    <property type="term" value="C:side of membrane"/>
    <property type="evidence" value="ECO:0007669"/>
    <property type="project" value="UniProtKB-KW"/>
</dbReference>
<comment type="function">
    <text evidence="1">VSG forms a coat on the surface of the parasite. The trypanosome evades the immune response of the host by expressing a series of antigenically distinct VSGs from an estimated 1000 VSG genes.</text>
</comment>
<dbReference type="GO" id="GO:0005886">
    <property type="term" value="C:plasma membrane"/>
    <property type="evidence" value="ECO:0007669"/>
    <property type="project" value="UniProtKB-SubCell"/>
</dbReference>
<evidence type="ECO:0000256" key="8">
    <source>
        <dbReference type="ARBA" id="ARBA00023288"/>
    </source>
</evidence>
<evidence type="ECO:0000256" key="4">
    <source>
        <dbReference type="ARBA" id="ARBA00022622"/>
    </source>
</evidence>
<evidence type="ECO:0000256" key="5">
    <source>
        <dbReference type="ARBA" id="ARBA00022729"/>
    </source>
</evidence>
<evidence type="ECO:0000256" key="9">
    <source>
        <dbReference type="SAM" id="MobiDB-lite"/>
    </source>
</evidence>
<evidence type="ECO:0000313" key="11">
    <source>
        <dbReference type="EMBL" id="AGH59073.1"/>
    </source>
</evidence>
<evidence type="ECO:0000256" key="2">
    <source>
        <dbReference type="ARBA" id="ARBA00004609"/>
    </source>
</evidence>
<dbReference type="VEuPathDB" id="TriTrypDB:Tb427_000179400"/>
<dbReference type="Pfam" id="PF13206">
    <property type="entry name" value="VSG_B"/>
    <property type="match status" value="1"/>
</dbReference>
<evidence type="ECO:0000256" key="6">
    <source>
        <dbReference type="ARBA" id="ARBA00023136"/>
    </source>
</evidence>
<feature type="compositionally biased region" description="Basic and acidic residues" evidence="9">
    <location>
        <begin position="412"/>
        <end position="449"/>
    </location>
</feature>
<keyword evidence="4" id="KW-0336">GPI-anchor</keyword>
<dbReference type="InterPro" id="IPR025932">
    <property type="entry name" value="Trypano_VSG_B_N_dom"/>
</dbReference>
<keyword evidence="8" id="KW-0449">Lipoprotein</keyword>
<evidence type="ECO:0000256" key="1">
    <source>
        <dbReference type="ARBA" id="ARBA00002523"/>
    </source>
</evidence>
<evidence type="ECO:0000256" key="3">
    <source>
        <dbReference type="ARBA" id="ARBA00022475"/>
    </source>
</evidence>
<evidence type="ECO:0000259" key="10">
    <source>
        <dbReference type="Pfam" id="PF13206"/>
    </source>
</evidence>
<proteinExistence type="predicted"/>
<keyword evidence="5" id="KW-0732">Signal</keyword>
<comment type="subcellular location">
    <subcellularLocation>
        <location evidence="2">Cell membrane</location>
        <topology evidence="2">Lipid-anchor</topology>
        <topology evidence="2">GPI-anchor</topology>
    </subcellularLocation>
</comment>
<name>M4SRW4_9TRYP</name>
<feature type="domain" description="Trypanosome variant surface glycoprotein B-type N-terminal" evidence="10">
    <location>
        <begin position="32"/>
        <end position="384"/>
    </location>
</feature>
<feature type="region of interest" description="Disordered" evidence="9">
    <location>
        <begin position="403"/>
        <end position="477"/>
    </location>
</feature>
<dbReference type="AlphaFoldDB" id="M4SRW4"/>
<keyword evidence="6" id="KW-0472">Membrane</keyword>
<keyword evidence="3" id="KW-1003">Cell membrane</keyword>
<keyword evidence="7" id="KW-0325">Glycoprotein</keyword>
<protein>
    <submittedName>
        <fullName evidence="11">Variant surface glycoprotein 3024</fullName>
    </submittedName>
</protein>
<dbReference type="EMBL" id="KC611642">
    <property type="protein sequence ID" value="AGH59073.1"/>
    <property type="molecule type" value="Genomic_DNA"/>
</dbReference>
<reference evidence="11" key="2">
    <citation type="journal article" date="2014" name="Mol. Biochem. Parasitol.">
        <title>Capturing the variant surface glycoprotein repertoire (the VSGnome) of Trypanosoma brucei Lister 427.</title>
        <authorList>
            <person name="Cross G.A."/>
            <person name="Kim H.S."/>
            <person name="Wickstead B."/>
        </authorList>
    </citation>
    <scope>NUCLEOTIDE SEQUENCE</scope>
    <source>
        <strain evidence="11">Lister 427</strain>
    </source>
</reference>
<organism evidence="11">
    <name type="scientific">Trypanosoma brucei</name>
    <dbReference type="NCBI Taxonomy" id="5691"/>
    <lineage>
        <taxon>Eukaryota</taxon>
        <taxon>Discoba</taxon>
        <taxon>Euglenozoa</taxon>
        <taxon>Kinetoplastea</taxon>
        <taxon>Metakinetoplastina</taxon>
        <taxon>Trypanosomatida</taxon>
        <taxon>Trypanosomatidae</taxon>
        <taxon>Trypanosoma</taxon>
    </lineage>
</organism>
<reference evidence="11" key="1">
    <citation type="submission" date="2013-02" db="EMBL/GenBank/DDBJ databases">
        <authorList>
            <person name="Cross G.A.M."/>
            <person name="Kim H.-S."/>
            <person name="Wickstead B."/>
        </authorList>
    </citation>
    <scope>NUCLEOTIDE SEQUENCE</scope>
    <source>
        <strain evidence="11">Lister 427</strain>
    </source>
</reference>
<accession>M4SRW4</accession>
<feature type="compositionally biased region" description="Low complexity" evidence="9">
    <location>
        <begin position="453"/>
        <end position="477"/>
    </location>
</feature>
<feature type="non-terminal residue" evidence="11">
    <location>
        <position position="1"/>
    </location>
</feature>
<sequence>KDSNMPKATPKRGNGSVATSRVIAATACLLAASGIDGAKPDKGENAAAFATLCLAINSALNPKLPAQLTTKASEVLDFAAAVNLTTIGSDALTDIIDNHDKTHDKLKPNSIQSKTCAADKWDFCVRGGRKAKELNDNSEFKALRQAVISPAQVTEIVKTVAAIKEIAKEITKQAEAASEKTITGDLNEALYGAKSEPKTMTVATASQDRKATCGDTSGDNSGKKAGKSLAQDALCLCAKDTAQSTNNACATEAKYELQVTATANTNAKADWSKLKAACSSRATPNDGTPEAIQAAVAAFVREIAGTKSTGKKINVLGQLQGAGSGGCDGAADRTNGGACVYYGTAQGNGGISKIEWLKKMASAADKVKAAHVAAARAQDLEQHLIELNRTLARIASNINNVVPTSTMTTQNKGKDKSTEGSEQRCEKHTDKTEEQCKSLGCDHDAENKKCKPKAGTENTTAGTEGTAKEGAAAEGKK</sequence>
<evidence type="ECO:0000256" key="7">
    <source>
        <dbReference type="ARBA" id="ARBA00023180"/>
    </source>
</evidence>